<gene>
    <name evidence="1" type="ORF">METZ01_LOCUS269291</name>
</gene>
<name>A0A382K011_9ZZZZ</name>
<evidence type="ECO:0000313" key="1">
    <source>
        <dbReference type="EMBL" id="SVC16437.1"/>
    </source>
</evidence>
<proteinExistence type="predicted"/>
<dbReference type="AlphaFoldDB" id="A0A382K011"/>
<reference evidence="1" key="1">
    <citation type="submission" date="2018-05" db="EMBL/GenBank/DDBJ databases">
        <authorList>
            <person name="Lanie J.A."/>
            <person name="Ng W.-L."/>
            <person name="Kazmierczak K.M."/>
            <person name="Andrzejewski T.M."/>
            <person name="Davidsen T.M."/>
            <person name="Wayne K.J."/>
            <person name="Tettelin H."/>
            <person name="Glass J.I."/>
            <person name="Rusch D."/>
            <person name="Podicherti R."/>
            <person name="Tsui H.-C.T."/>
            <person name="Winkler M.E."/>
        </authorList>
    </citation>
    <scope>NUCLEOTIDE SEQUENCE</scope>
</reference>
<organism evidence="1">
    <name type="scientific">marine metagenome</name>
    <dbReference type="NCBI Taxonomy" id="408172"/>
    <lineage>
        <taxon>unclassified sequences</taxon>
        <taxon>metagenomes</taxon>
        <taxon>ecological metagenomes</taxon>
    </lineage>
</organism>
<protein>
    <recommendedName>
        <fullName evidence="2">NIPSNAP domain-containing protein</fullName>
    </recommendedName>
</protein>
<accession>A0A382K011</accession>
<sequence>MTTLIVFQYPVTGEMFMPECMVIMTRRPLEGQVFSVLEEQVQNITSIAQSGNTPIARGLVTVTVGNQVPEGIDVTTNLIFRSYPEYDDFQAGLMDNEAYIKRFDAIASKCQFVSIDLCEIIRPIEGGPEGFNAKYLVRNVFTAKPGKRSELIDVLVEQRESLTPGSPKANILKPLSSWDQIRSARAFDSYQALAESLNQIESPANRSGWGRVVDLTDQMTRTISKIQYTM</sequence>
<dbReference type="EMBL" id="UINC01076865">
    <property type="protein sequence ID" value="SVC16437.1"/>
    <property type="molecule type" value="Genomic_DNA"/>
</dbReference>
<evidence type="ECO:0008006" key="2">
    <source>
        <dbReference type="Google" id="ProtNLM"/>
    </source>
</evidence>